<protein>
    <submittedName>
        <fullName evidence="2">Uncharacterized protein</fullName>
    </submittedName>
</protein>
<gene>
    <name evidence="2" type="ORF">B0H63DRAFT_527653</name>
</gene>
<dbReference type="AlphaFoldDB" id="A0AAE0K5A2"/>
<organism evidence="2 3">
    <name type="scientific">Podospora didyma</name>
    <dbReference type="NCBI Taxonomy" id="330526"/>
    <lineage>
        <taxon>Eukaryota</taxon>
        <taxon>Fungi</taxon>
        <taxon>Dikarya</taxon>
        <taxon>Ascomycota</taxon>
        <taxon>Pezizomycotina</taxon>
        <taxon>Sordariomycetes</taxon>
        <taxon>Sordariomycetidae</taxon>
        <taxon>Sordariales</taxon>
        <taxon>Podosporaceae</taxon>
        <taxon>Podospora</taxon>
    </lineage>
</organism>
<accession>A0AAE0K5A2</accession>
<evidence type="ECO:0000256" key="1">
    <source>
        <dbReference type="SAM" id="MobiDB-lite"/>
    </source>
</evidence>
<feature type="region of interest" description="Disordered" evidence="1">
    <location>
        <begin position="129"/>
        <end position="159"/>
    </location>
</feature>
<dbReference type="EMBL" id="JAULSW010000009">
    <property type="protein sequence ID" value="KAK3369887.1"/>
    <property type="molecule type" value="Genomic_DNA"/>
</dbReference>
<proteinExistence type="predicted"/>
<evidence type="ECO:0000313" key="3">
    <source>
        <dbReference type="Proteomes" id="UP001285441"/>
    </source>
</evidence>
<name>A0AAE0K5A2_9PEZI</name>
<feature type="region of interest" description="Disordered" evidence="1">
    <location>
        <begin position="267"/>
        <end position="288"/>
    </location>
</feature>
<sequence>MSRTFADEETSSSPSLCGFTRAVMHPPESNKSEAEAYRLGQWTVVIRIAIKPLRALLDTRTGPGERVAATFNLAVCFRAAANKRDEALGKKREYRSLALVDKPEIAHITSHSLYSALAQLMNVAQPQRNVARPTTAAKYQPNQQPVNEPWPPSRTAAETNPPWRRSLALITNPNRTVVTPAESSIPQHRPSIDRVTCLAQVRTKLDTYMAVFKMSKDSRFYQHLKLEYESYQKQVRDGTPEDEYLNVNFRFPDYKQSEFGELAQNFPEDEGIDYKDVDDDYGNEDEADGTASLLTHLGSGRSISG</sequence>
<keyword evidence="3" id="KW-1185">Reference proteome</keyword>
<reference evidence="2" key="1">
    <citation type="journal article" date="2023" name="Mol. Phylogenet. Evol.">
        <title>Genome-scale phylogeny and comparative genomics of the fungal order Sordariales.</title>
        <authorList>
            <person name="Hensen N."/>
            <person name="Bonometti L."/>
            <person name="Westerberg I."/>
            <person name="Brannstrom I.O."/>
            <person name="Guillou S."/>
            <person name="Cros-Aarteil S."/>
            <person name="Calhoun S."/>
            <person name="Haridas S."/>
            <person name="Kuo A."/>
            <person name="Mondo S."/>
            <person name="Pangilinan J."/>
            <person name="Riley R."/>
            <person name="LaButti K."/>
            <person name="Andreopoulos B."/>
            <person name="Lipzen A."/>
            <person name="Chen C."/>
            <person name="Yan M."/>
            <person name="Daum C."/>
            <person name="Ng V."/>
            <person name="Clum A."/>
            <person name="Steindorff A."/>
            <person name="Ohm R.A."/>
            <person name="Martin F."/>
            <person name="Silar P."/>
            <person name="Natvig D.O."/>
            <person name="Lalanne C."/>
            <person name="Gautier V."/>
            <person name="Ament-Velasquez S.L."/>
            <person name="Kruys A."/>
            <person name="Hutchinson M.I."/>
            <person name="Powell A.J."/>
            <person name="Barry K."/>
            <person name="Miller A.N."/>
            <person name="Grigoriev I.V."/>
            <person name="Debuchy R."/>
            <person name="Gladieux P."/>
            <person name="Hiltunen Thoren M."/>
            <person name="Johannesson H."/>
        </authorList>
    </citation>
    <scope>NUCLEOTIDE SEQUENCE</scope>
    <source>
        <strain evidence="2">CBS 232.78</strain>
    </source>
</reference>
<evidence type="ECO:0000313" key="2">
    <source>
        <dbReference type="EMBL" id="KAK3369887.1"/>
    </source>
</evidence>
<reference evidence="2" key="2">
    <citation type="submission" date="2023-06" db="EMBL/GenBank/DDBJ databases">
        <authorList>
            <consortium name="Lawrence Berkeley National Laboratory"/>
            <person name="Haridas S."/>
            <person name="Hensen N."/>
            <person name="Bonometti L."/>
            <person name="Westerberg I."/>
            <person name="Brannstrom I.O."/>
            <person name="Guillou S."/>
            <person name="Cros-Aarteil S."/>
            <person name="Calhoun S."/>
            <person name="Kuo A."/>
            <person name="Mondo S."/>
            <person name="Pangilinan J."/>
            <person name="Riley R."/>
            <person name="LaButti K."/>
            <person name="Andreopoulos B."/>
            <person name="Lipzen A."/>
            <person name="Chen C."/>
            <person name="Yanf M."/>
            <person name="Daum C."/>
            <person name="Ng V."/>
            <person name="Clum A."/>
            <person name="Steindorff A."/>
            <person name="Ohm R."/>
            <person name="Martin F."/>
            <person name="Silar P."/>
            <person name="Natvig D."/>
            <person name="Lalanne C."/>
            <person name="Gautier V."/>
            <person name="Ament-velasquez S.L."/>
            <person name="Kruys A."/>
            <person name="Hutchinson M.I."/>
            <person name="Powell A.J."/>
            <person name="Barry K."/>
            <person name="Miller A.N."/>
            <person name="Grigoriev I.V."/>
            <person name="Debuchy R."/>
            <person name="Gladieux P."/>
            <person name="Thoren M.H."/>
            <person name="Johannesson H."/>
        </authorList>
    </citation>
    <scope>NUCLEOTIDE SEQUENCE</scope>
    <source>
        <strain evidence="2">CBS 232.78</strain>
    </source>
</reference>
<feature type="region of interest" description="Disordered" evidence="1">
    <location>
        <begin position="1"/>
        <end position="20"/>
    </location>
</feature>
<comment type="caution">
    <text evidence="2">The sequence shown here is derived from an EMBL/GenBank/DDBJ whole genome shotgun (WGS) entry which is preliminary data.</text>
</comment>
<dbReference type="Proteomes" id="UP001285441">
    <property type="component" value="Unassembled WGS sequence"/>
</dbReference>